<dbReference type="KEGG" id="bam:Bamb_4785"/>
<dbReference type="eggNOG" id="COG0515">
    <property type="taxonomic scope" value="Bacteria"/>
</dbReference>
<proteinExistence type="predicted"/>
<keyword evidence="2" id="KW-1185">Reference proteome</keyword>
<protein>
    <submittedName>
        <fullName evidence="1">Uncharacterized protein</fullName>
    </submittedName>
</protein>
<evidence type="ECO:0000313" key="1">
    <source>
        <dbReference type="EMBL" id="ABI90334.1"/>
    </source>
</evidence>
<organism evidence="1 2">
    <name type="scientific">Burkholderia ambifaria (strain ATCC BAA-244 / DSM 16087 / CCUG 44356 / LMG 19182 / AMMD)</name>
    <name type="common">Burkholderia cepacia (strain AMMD)</name>
    <dbReference type="NCBI Taxonomy" id="339670"/>
    <lineage>
        <taxon>Bacteria</taxon>
        <taxon>Pseudomonadati</taxon>
        <taxon>Pseudomonadota</taxon>
        <taxon>Betaproteobacteria</taxon>
        <taxon>Burkholderiales</taxon>
        <taxon>Burkholderiaceae</taxon>
        <taxon>Burkholderia</taxon>
        <taxon>Burkholderia cepacia complex</taxon>
    </lineage>
</organism>
<sequence>MAPDSPNKRDQRSDVTFVVGILFYVLTGKNPSVLEESETGRRPHQRPGASESIRAVANDWTLSTLALFDRGFSPLLNSRFQSARELRQELKRIMENKPTPAAGEVLSEIRKRLEAQGAEQNRTYIMKIHEAVNAIRLVRNQVEAEIGNHLSGIETGFYKSEPRHSWLNMGFDTPGTSYPRFRPTFDFQIVSDELIISVFSEDRTGEPQIIWRTETTNSDFGDVFRQKIKDVFVGGLNDIFGR</sequence>
<name>Q0B689_BURCM</name>
<dbReference type="EMBL" id="CP000441">
    <property type="protein sequence ID" value="ABI90334.1"/>
    <property type="molecule type" value="Genomic_DNA"/>
</dbReference>
<dbReference type="Gene3D" id="1.10.510.10">
    <property type="entry name" value="Transferase(Phosphotransferase) domain 1"/>
    <property type="match status" value="1"/>
</dbReference>
<evidence type="ECO:0000313" key="2">
    <source>
        <dbReference type="Proteomes" id="UP000000662"/>
    </source>
</evidence>
<dbReference type="AlphaFoldDB" id="Q0B689"/>
<dbReference type="Proteomes" id="UP000000662">
    <property type="component" value="Chromosome 2"/>
</dbReference>
<gene>
    <name evidence="1" type="ordered locus">Bamb_4785</name>
</gene>
<accession>Q0B689</accession>
<reference evidence="1" key="1">
    <citation type="submission" date="2006-08" db="EMBL/GenBank/DDBJ databases">
        <title>Complete sequence of Chromosome 2 of Burkholderia cepacia AMMD.</title>
        <authorList>
            <consortium name="US DOE Joint Genome Institute"/>
            <person name="Copeland A."/>
            <person name="Lucas S."/>
            <person name="Lapidus A."/>
            <person name="Barry K."/>
            <person name="Detter J.C."/>
            <person name="Glavina del Rio T."/>
            <person name="Hammon N."/>
            <person name="Israni S."/>
            <person name="Pitluck S."/>
            <person name="Bruce D."/>
            <person name="Chain P."/>
            <person name="Malfatti S."/>
            <person name="Shin M."/>
            <person name="Vergez L."/>
            <person name="Schmutz J."/>
            <person name="Larimer F."/>
            <person name="Land M."/>
            <person name="Hauser L."/>
            <person name="Kyrpides N."/>
            <person name="Kim E."/>
            <person name="Parke J."/>
            <person name="Coenye T."/>
            <person name="Konstantinidis K."/>
            <person name="Ramette A."/>
            <person name="Tiedje J."/>
            <person name="Richardson P."/>
        </authorList>
    </citation>
    <scope>NUCLEOTIDE SEQUENCE</scope>
    <source>
        <strain evidence="1">AMMD</strain>
    </source>
</reference>